<keyword evidence="8" id="KW-1185">Reference proteome</keyword>
<organism evidence="7 8">
    <name type="scientific">Stygiolobus caldivivus</name>
    <dbReference type="NCBI Taxonomy" id="2824673"/>
    <lineage>
        <taxon>Archaea</taxon>
        <taxon>Thermoproteota</taxon>
        <taxon>Thermoprotei</taxon>
        <taxon>Sulfolobales</taxon>
        <taxon>Sulfolobaceae</taxon>
        <taxon>Stygiolobus</taxon>
    </lineage>
</organism>
<keyword evidence="2" id="KW-1003">Cell membrane</keyword>
<comment type="subcellular location">
    <subcellularLocation>
        <location evidence="1">Cell membrane</location>
        <topology evidence="1">Multi-pass membrane protein</topology>
    </subcellularLocation>
</comment>
<dbReference type="Proteomes" id="UP000825123">
    <property type="component" value="Chromosome"/>
</dbReference>
<reference evidence="7 8" key="1">
    <citation type="submission" date="2021-04" db="EMBL/GenBank/DDBJ databases">
        <title>Complete genome sequence of Stygiolobus sp. KN-1.</title>
        <authorList>
            <person name="Nakamura K."/>
            <person name="Sakai H."/>
            <person name="Kurosawa N."/>
        </authorList>
    </citation>
    <scope>NUCLEOTIDE SEQUENCE [LARGE SCALE GENOMIC DNA]</scope>
    <source>
        <strain evidence="7 8">KN-1</strain>
    </source>
</reference>
<dbReference type="EMBL" id="AP024597">
    <property type="protein sequence ID" value="BCU70260.1"/>
    <property type="molecule type" value="Genomic_DNA"/>
</dbReference>
<protein>
    <recommendedName>
        <fullName evidence="9">Hydrogenase</fullName>
    </recommendedName>
</protein>
<dbReference type="InterPro" id="IPR038730">
    <property type="entry name" value="HyfE-like"/>
</dbReference>
<accession>A0A8D5ZJD5</accession>
<evidence type="ECO:0000313" key="7">
    <source>
        <dbReference type="EMBL" id="BCU70260.1"/>
    </source>
</evidence>
<dbReference type="GeneID" id="66163277"/>
<name>A0A8D5ZJD5_9CREN</name>
<evidence type="ECO:0000256" key="2">
    <source>
        <dbReference type="ARBA" id="ARBA00022475"/>
    </source>
</evidence>
<feature type="transmembrane region" description="Helical" evidence="6">
    <location>
        <begin position="55"/>
        <end position="75"/>
    </location>
</feature>
<dbReference type="PANTHER" id="PTHR38601">
    <property type="entry name" value="HYDROGENASE-4 COMPONENT E"/>
    <property type="match status" value="1"/>
</dbReference>
<evidence type="ECO:0000256" key="3">
    <source>
        <dbReference type="ARBA" id="ARBA00022692"/>
    </source>
</evidence>
<evidence type="ECO:0008006" key="9">
    <source>
        <dbReference type="Google" id="ProtNLM"/>
    </source>
</evidence>
<sequence length="208" mass="23542">MKEIIELINSIIVITAFYIQGQAYFKPQIYAQAVQSGLISVLSFYLAFTTGVLDYVFLGIAVIVIRATLVTFFLLKGLKKVHGYRENTRGVASELIIDLAFFLTALVIIYYFVISRYFLGVKDYYSLVFSFMLFFQGLFLILSRKSTISQILGYIEEENSLVLFGIFLIPIPFLVEASIFLDVLGLVLVSSVLTRVKGEHKVIEELRG</sequence>
<feature type="transmembrane region" description="Helical" evidence="6">
    <location>
        <begin position="162"/>
        <end position="189"/>
    </location>
</feature>
<feature type="transmembrane region" description="Helical" evidence="6">
    <location>
        <begin position="95"/>
        <end position="112"/>
    </location>
</feature>
<feature type="transmembrane region" description="Helical" evidence="6">
    <location>
        <begin position="7"/>
        <end position="23"/>
    </location>
</feature>
<evidence type="ECO:0000313" key="8">
    <source>
        <dbReference type="Proteomes" id="UP000825123"/>
    </source>
</evidence>
<evidence type="ECO:0000256" key="4">
    <source>
        <dbReference type="ARBA" id="ARBA00022989"/>
    </source>
</evidence>
<feature type="transmembrane region" description="Helical" evidence="6">
    <location>
        <begin position="124"/>
        <end position="142"/>
    </location>
</feature>
<evidence type="ECO:0000256" key="5">
    <source>
        <dbReference type="ARBA" id="ARBA00023136"/>
    </source>
</evidence>
<evidence type="ECO:0000256" key="1">
    <source>
        <dbReference type="ARBA" id="ARBA00004651"/>
    </source>
</evidence>
<gene>
    <name evidence="7" type="ORF">KN1_15570</name>
</gene>
<dbReference type="AlphaFoldDB" id="A0A8D5ZJD5"/>
<evidence type="ECO:0000256" key="6">
    <source>
        <dbReference type="SAM" id="Phobius"/>
    </source>
</evidence>
<dbReference type="PANTHER" id="PTHR38601:SF1">
    <property type="entry name" value="HYDROGENASE-4 COMPONENT E"/>
    <property type="match status" value="1"/>
</dbReference>
<dbReference type="GO" id="GO:0005886">
    <property type="term" value="C:plasma membrane"/>
    <property type="evidence" value="ECO:0007669"/>
    <property type="project" value="UniProtKB-SubCell"/>
</dbReference>
<keyword evidence="3 6" id="KW-0812">Transmembrane</keyword>
<proteinExistence type="predicted"/>
<keyword evidence="4 6" id="KW-1133">Transmembrane helix</keyword>
<keyword evidence="5 6" id="KW-0472">Membrane</keyword>
<dbReference type="RefSeq" id="WP_221286773.1">
    <property type="nucleotide sequence ID" value="NZ_AP024597.1"/>
</dbReference>
<dbReference type="KEGG" id="csty:KN1_15570"/>